<dbReference type="AlphaFoldDB" id="R4XK28"/>
<accession>R4XK28</accession>
<dbReference type="EMBL" id="CAHR02000166">
    <property type="protein sequence ID" value="CCG83668.1"/>
    <property type="molecule type" value="Genomic_DNA"/>
</dbReference>
<keyword evidence="3" id="KW-1185">Reference proteome</keyword>
<keyword evidence="1" id="KW-1133">Transmembrane helix</keyword>
<evidence type="ECO:0000256" key="1">
    <source>
        <dbReference type="SAM" id="Phobius"/>
    </source>
</evidence>
<dbReference type="Proteomes" id="UP000013776">
    <property type="component" value="Unassembled WGS sequence"/>
</dbReference>
<keyword evidence="1" id="KW-0472">Membrane</keyword>
<sequence length="134" mass="14844">MVFVDAQRYLKVQDEDLDDAFDDSHSHASRDDKYSKASFESFQIDPTTFATGQSKWRQYLFPIIVFGSIGLAVVAGLIVLIVFNFESNGDELGFDEDGNAMGEEVMAGAEYLVGNVAETVKRSMNGARGRSWKS</sequence>
<feature type="transmembrane region" description="Helical" evidence="1">
    <location>
        <begin position="59"/>
        <end position="83"/>
    </location>
</feature>
<proteinExistence type="predicted"/>
<reference evidence="2 3" key="1">
    <citation type="journal article" date="2013" name="MBio">
        <title>Genome sequencing of the plant pathogen Taphrina deformans, the causal agent of peach leaf curl.</title>
        <authorList>
            <person name="Cisse O.H."/>
            <person name="Almeida J.M.G.C.F."/>
            <person name="Fonseca A."/>
            <person name="Kumar A.A."/>
            <person name="Salojaervi J."/>
            <person name="Overmyer K."/>
            <person name="Hauser P.M."/>
            <person name="Pagni M."/>
        </authorList>
    </citation>
    <scope>NUCLEOTIDE SEQUENCE [LARGE SCALE GENOMIC DNA]</scope>
    <source>
        <strain evidence="3">PYCC 5710 / ATCC 11124 / CBS 356.35 / IMI 108563 / JCM 9778 / NBRC 8474</strain>
    </source>
</reference>
<comment type="caution">
    <text evidence="2">The sequence shown here is derived from an EMBL/GenBank/DDBJ whole genome shotgun (WGS) entry which is preliminary data.</text>
</comment>
<dbReference type="VEuPathDB" id="FungiDB:TAPDE_003998"/>
<evidence type="ECO:0000313" key="2">
    <source>
        <dbReference type="EMBL" id="CCG83668.1"/>
    </source>
</evidence>
<protein>
    <submittedName>
        <fullName evidence="2">Uncharacterized protein</fullName>
    </submittedName>
</protein>
<evidence type="ECO:0000313" key="3">
    <source>
        <dbReference type="Proteomes" id="UP000013776"/>
    </source>
</evidence>
<organism evidence="2 3">
    <name type="scientific">Taphrina deformans (strain PYCC 5710 / ATCC 11124 / CBS 356.35 / IMI 108563 / JCM 9778 / NBRC 8474)</name>
    <name type="common">Peach leaf curl fungus</name>
    <name type="synonym">Lalaria deformans</name>
    <dbReference type="NCBI Taxonomy" id="1097556"/>
    <lineage>
        <taxon>Eukaryota</taxon>
        <taxon>Fungi</taxon>
        <taxon>Dikarya</taxon>
        <taxon>Ascomycota</taxon>
        <taxon>Taphrinomycotina</taxon>
        <taxon>Taphrinomycetes</taxon>
        <taxon>Taphrinales</taxon>
        <taxon>Taphrinaceae</taxon>
        <taxon>Taphrina</taxon>
    </lineage>
</organism>
<name>R4XK28_TAPDE</name>
<gene>
    <name evidence="2" type="ORF">TAPDE_003998</name>
</gene>
<keyword evidence="1" id="KW-0812">Transmembrane</keyword>